<comment type="function">
    <text evidence="3">NAD-dependent lysine deacetylase and desuccinylase that specifically removes acetyl and succinyl groups on target proteins. Modulates the activities of several proteins which are inactive in their acylated form.</text>
</comment>
<dbReference type="GO" id="GO:0036055">
    <property type="term" value="F:protein-succinyllysine desuccinylase activity"/>
    <property type="evidence" value="ECO:0007669"/>
    <property type="project" value="UniProtKB-UniRule"/>
</dbReference>
<evidence type="ECO:0000256" key="4">
    <source>
        <dbReference type="PROSITE-ProRule" id="PRU00236"/>
    </source>
</evidence>
<dbReference type="InterPro" id="IPR050134">
    <property type="entry name" value="NAD-dep_sirtuin_deacylases"/>
</dbReference>
<comment type="similarity">
    <text evidence="3">Belongs to the sirtuin family. Class III subfamily.</text>
</comment>
<feature type="binding site" evidence="3 4">
    <location>
        <position position="116"/>
    </location>
    <ligand>
        <name>Zn(2+)</name>
        <dbReference type="ChEBI" id="CHEBI:29105"/>
    </ligand>
</feature>
<feature type="binding site" evidence="3 4">
    <location>
        <position position="135"/>
    </location>
    <ligand>
        <name>Zn(2+)</name>
        <dbReference type="ChEBI" id="CHEBI:29105"/>
    </ligand>
</feature>
<feature type="binding site" evidence="3">
    <location>
        <position position="54"/>
    </location>
    <ligand>
        <name>substrate</name>
    </ligand>
</feature>
<dbReference type="Gene3D" id="3.40.50.1220">
    <property type="entry name" value="TPP-binding domain"/>
    <property type="match status" value="1"/>
</dbReference>
<sequence length="229" mass="24640">MDGKIVILTGAGISAESGLGTFRDEDGLWTKVPIEEVATPEAFARNPAKVHDFYNMRRVRAAEAQPNAAHHALTRLQTERPETVIVTQNVDALHERAGARVIHMHGELCRALCAACDHRWDAPPEMSPGAACPACGAPKARPDIVWFGEMPYHMEEIAGHLRAADLFVAIGTSGAVYPAAGFVEEARMAGAETLELNLNRSDVSAAFDAHALGPASEIVPAWVDEMLAR</sequence>
<feature type="binding site" evidence="3">
    <location>
        <begin position="171"/>
        <end position="173"/>
    </location>
    <ligand>
        <name>NAD(+)</name>
        <dbReference type="ChEBI" id="CHEBI:57540"/>
    </ligand>
</feature>
<keyword evidence="3 4" id="KW-0479">Metal-binding</keyword>
<feature type="binding site" evidence="3">
    <location>
        <begin position="10"/>
        <end position="29"/>
    </location>
    <ligand>
        <name>NAD(+)</name>
        <dbReference type="ChEBI" id="CHEBI:57540"/>
    </ligand>
</feature>
<accession>X7EDA8</accession>
<dbReference type="eggNOG" id="COG0846">
    <property type="taxonomic scope" value="Bacteria"/>
</dbReference>
<dbReference type="GO" id="GO:0008270">
    <property type="term" value="F:zinc ion binding"/>
    <property type="evidence" value="ECO:0007669"/>
    <property type="project" value="UniProtKB-UniRule"/>
</dbReference>
<dbReference type="InterPro" id="IPR029035">
    <property type="entry name" value="DHS-like_NAD/FAD-binding_dom"/>
</dbReference>
<feature type="binding site" evidence="3">
    <location>
        <begin position="197"/>
        <end position="199"/>
    </location>
    <ligand>
        <name>NAD(+)</name>
        <dbReference type="ChEBI" id="CHEBI:57540"/>
    </ligand>
</feature>
<comment type="catalytic activity">
    <reaction evidence="3">
        <text>N(6)-acetyl-L-lysyl-[protein] + NAD(+) + H2O = 2''-O-acetyl-ADP-D-ribose + nicotinamide + L-lysyl-[protein]</text>
        <dbReference type="Rhea" id="RHEA:43636"/>
        <dbReference type="Rhea" id="RHEA-COMP:9752"/>
        <dbReference type="Rhea" id="RHEA-COMP:10731"/>
        <dbReference type="ChEBI" id="CHEBI:15377"/>
        <dbReference type="ChEBI" id="CHEBI:17154"/>
        <dbReference type="ChEBI" id="CHEBI:29969"/>
        <dbReference type="ChEBI" id="CHEBI:57540"/>
        <dbReference type="ChEBI" id="CHEBI:61930"/>
        <dbReference type="ChEBI" id="CHEBI:83767"/>
        <dbReference type="EC" id="2.3.1.286"/>
    </reaction>
</comment>
<dbReference type="InterPro" id="IPR026591">
    <property type="entry name" value="Sirtuin_cat_small_dom_sf"/>
</dbReference>
<feature type="binding site" evidence="3 4">
    <location>
        <position position="113"/>
    </location>
    <ligand>
        <name>Zn(2+)</name>
        <dbReference type="ChEBI" id="CHEBI:29105"/>
    </ligand>
</feature>
<feature type="binding site" evidence="3">
    <location>
        <position position="57"/>
    </location>
    <ligand>
        <name>substrate</name>
    </ligand>
</feature>
<evidence type="ECO:0000259" key="5">
    <source>
        <dbReference type="PROSITE" id="PS50305"/>
    </source>
</evidence>
<dbReference type="PANTHER" id="PTHR11085">
    <property type="entry name" value="NAD-DEPENDENT PROTEIN DEACYLASE SIRTUIN-5, MITOCHONDRIAL-RELATED"/>
    <property type="match status" value="1"/>
</dbReference>
<dbReference type="InterPro" id="IPR027546">
    <property type="entry name" value="Sirtuin_class_III"/>
</dbReference>
<evidence type="ECO:0000256" key="1">
    <source>
        <dbReference type="ARBA" id="ARBA00022679"/>
    </source>
</evidence>
<keyword evidence="3 4" id="KW-0862">Zinc</keyword>
<dbReference type="RefSeq" id="WP_037263573.1">
    <property type="nucleotide sequence ID" value="NZ_JALZ01000014.1"/>
</dbReference>
<feature type="binding site" evidence="3 4">
    <location>
        <position position="132"/>
    </location>
    <ligand>
        <name>Zn(2+)</name>
        <dbReference type="ChEBI" id="CHEBI:29105"/>
    </ligand>
</feature>
<gene>
    <name evidence="3" type="primary">cobB</name>
    <name evidence="6" type="ORF">OCH239_05360</name>
</gene>
<evidence type="ECO:0000256" key="2">
    <source>
        <dbReference type="ARBA" id="ARBA00023027"/>
    </source>
</evidence>
<dbReference type="InterPro" id="IPR026590">
    <property type="entry name" value="Ssirtuin_cat_dom"/>
</dbReference>
<dbReference type="SUPFAM" id="SSF52467">
    <property type="entry name" value="DHS-like NAD/FAD-binding domain"/>
    <property type="match status" value="1"/>
</dbReference>
<comment type="caution">
    <text evidence="6">The sequence shown here is derived from an EMBL/GenBank/DDBJ whole genome shotgun (WGS) entry which is preliminary data.</text>
</comment>
<evidence type="ECO:0000313" key="7">
    <source>
        <dbReference type="Proteomes" id="UP000022447"/>
    </source>
</evidence>
<comment type="cofactor">
    <cofactor evidence="3">
        <name>Zn(2+)</name>
        <dbReference type="ChEBI" id="CHEBI:29105"/>
    </cofactor>
    <text evidence="3">Binds 1 zinc ion per subunit.</text>
</comment>
<organism evidence="6 7">
    <name type="scientific">Roseivivax halodurans JCM 10272</name>
    <dbReference type="NCBI Taxonomy" id="1449350"/>
    <lineage>
        <taxon>Bacteria</taxon>
        <taxon>Pseudomonadati</taxon>
        <taxon>Pseudomonadota</taxon>
        <taxon>Alphaproteobacteria</taxon>
        <taxon>Rhodobacterales</taxon>
        <taxon>Roseobacteraceae</taxon>
        <taxon>Roseivivax</taxon>
    </lineage>
</organism>
<dbReference type="STRING" id="1449350.OCH239_05360"/>
<keyword evidence="2 3" id="KW-0520">NAD</keyword>
<dbReference type="OrthoDB" id="9800582at2"/>
<proteinExistence type="inferred from homology"/>
<dbReference type="Pfam" id="PF02146">
    <property type="entry name" value="SIR2"/>
    <property type="match status" value="1"/>
</dbReference>
<comment type="catalytic activity">
    <reaction evidence="3">
        <text>N(6)-succinyl-L-lysyl-[protein] + NAD(+) + H2O = 2''-O-succinyl-ADP-D-ribose + nicotinamide + L-lysyl-[protein]</text>
        <dbReference type="Rhea" id="RHEA:47668"/>
        <dbReference type="Rhea" id="RHEA-COMP:9752"/>
        <dbReference type="Rhea" id="RHEA-COMP:11877"/>
        <dbReference type="ChEBI" id="CHEBI:15377"/>
        <dbReference type="ChEBI" id="CHEBI:17154"/>
        <dbReference type="ChEBI" id="CHEBI:29969"/>
        <dbReference type="ChEBI" id="CHEBI:57540"/>
        <dbReference type="ChEBI" id="CHEBI:87830"/>
        <dbReference type="ChEBI" id="CHEBI:87832"/>
    </reaction>
</comment>
<dbReference type="GO" id="GO:0036054">
    <property type="term" value="F:protein-malonyllysine demalonylase activity"/>
    <property type="evidence" value="ECO:0007669"/>
    <property type="project" value="InterPro"/>
</dbReference>
<dbReference type="HAMAP" id="MF_01121">
    <property type="entry name" value="Sirtuin_ClassIII"/>
    <property type="match status" value="1"/>
</dbReference>
<reference evidence="6 7" key="1">
    <citation type="submission" date="2014-01" db="EMBL/GenBank/DDBJ databases">
        <title>Roseivivax halodurans JCM 10272 Genome Sequencing.</title>
        <authorList>
            <person name="Lai Q."/>
            <person name="Li G."/>
            <person name="Shao Z."/>
        </authorList>
    </citation>
    <scope>NUCLEOTIDE SEQUENCE [LARGE SCALE GENOMIC DNA]</scope>
    <source>
        <strain evidence="6 7">JCM 10272</strain>
    </source>
</reference>
<feature type="binding site" evidence="3">
    <location>
        <begin position="88"/>
        <end position="91"/>
    </location>
    <ligand>
        <name>NAD(+)</name>
        <dbReference type="ChEBI" id="CHEBI:57540"/>
    </ligand>
</feature>
<dbReference type="AlphaFoldDB" id="X7EDA8"/>
<keyword evidence="3" id="KW-0963">Cytoplasm</keyword>
<dbReference type="GO" id="GO:0070403">
    <property type="term" value="F:NAD+ binding"/>
    <property type="evidence" value="ECO:0007669"/>
    <property type="project" value="UniProtKB-UniRule"/>
</dbReference>
<name>X7EDA8_9RHOB</name>
<keyword evidence="7" id="KW-1185">Reference proteome</keyword>
<feature type="binding site" evidence="3">
    <location>
        <position position="215"/>
    </location>
    <ligand>
        <name>NAD(+)</name>
        <dbReference type="ChEBI" id="CHEBI:57540"/>
    </ligand>
</feature>
<comment type="domain">
    <text evidence="3">2 residues (Tyr-54 and Arg-57) present in a large hydrophobic pocket are probably involved in substrate specificity. They are important for desuccinylation activity, but dispensable for deacetylation activity.</text>
</comment>
<dbReference type="EC" id="2.3.1.286" evidence="3"/>
<dbReference type="EMBL" id="JALZ01000014">
    <property type="protein sequence ID" value="ETX14069.1"/>
    <property type="molecule type" value="Genomic_DNA"/>
</dbReference>
<dbReference type="GO" id="GO:0005737">
    <property type="term" value="C:cytoplasm"/>
    <property type="evidence" value="ECO:0007669"/>
    <property type="project" value="UniProtKB-SubCell"/>
</dbReference>
<evidence type="ECO:0000256" key="3">
    <source>
        <dbReference type="HAMAP-Rule" id="MF_01121"/>
    </source>
</evidence>
<feature type="active site" description="Proton acceptor" evidence="3 4">
    <location>
        <position position="105"/>
    </location>
</feature>
<dbReference type="Proteomes" id="UP000022447">
    <property type="component" value="Unassembled WGS sequence"/>
</dbReference>
<dbReference type="PROSITE" id="PS50305">
    <property type="entry name" value="SIRTUIN"/>
    <property type="match status" value="1"/>
</dbReference>
<evidence type="ECO:0000313" key="6">
    <source>
        <dbReference type="EMBL" id="ETX14069.1"/>
    </source>
</evidence>
<dbReference type="CDD" id="cd01412">
    <property type="entry name" value="SIRT5_Af1_CobB"/>
    <property type="match status" value="1"/>
</dbReference>
<dbReference type="PATRIC" id="fig|1449350.3.peg.2759"/>
<protein>
    <recommendedName>
        <fullName evidence="3">NAD-dependent protein deacylase</fullName>
        <ecNumber evidence="3">2.3.1.286</ecNumber>
    </recommendedName>
    <alternativeName>
        <fullName evidence="3">Regulatory protein SIR2 homolog</fullName>
    </alternativeName>
</protein>
<feature type="domain" description="Deacetylase sirtuin-type" evidence="5">
    <location>
        <begin position="1"/>
        <end position="229"/>
    </location>
</feature>
<comment type="subcellular location">
    <subcellularLocation>
        <location evidence="3">Cytoplasm</location>
    </subcellularLocation>
</comment>
<keyword evidence="1" id="KW-0808">Transferase</keyword>
<dbReference type="PANTHER" id="PTHR11085:SF4">
    <property type="entry name" value="NAD-DEPENDENT PROTEIN DEACYLASE"/>
    <property type="match status" value="1"/>
</dbReference>
<dbReference type="InterPro" id="IPR003000">
    <property type="entry name" value="Sirtuin"/>
</dbReference>
<dbReference type="GO" id="GO:0017136">
    <property type="term" value="F:histone deacetylase activity, NAD-dependent"/>
    <property type="evidence" value="ECO:0007669"/>
    <property type="project" value="TreeGrafter"/>
</dbReference>
<dbReference type="Gene3D" id="3.30.1600.10">
    <property type="entry name" value="SIR2/SIRT2 'Small Domain"/>
    <property type="match status" value="1"/>
</dbReference>